<proteinExistence type="predicted"/>
<organism evidence="2 3">
    <name type="scientific">Dorcoceras hygrometricum</name>
    <dbReference type="NCBI Taxonomy" id="472368"/>
    <lineage>
        <taxon>Eukaryota</taxon>
        <taxon>Viridiplantae</taxon>
        <taxon>Streptophyta</taxon>
        <taxon>Embryophyta</taxon>
        <taxon>Tracheophyta</taxon>
        <taxon>Spermatophyta</taxon>
        <taxon>Magnoliopsida</taxon>
        <taxon>eudicotyledons</taxon>
        <taxon>Gunneridae</taxon>
        <taxon>Pentapetalae</taxon>
        <taxon>asterids</taxon>
        <taxon>lamiids</taxon>
        <taxon>Lamiales</taxon>
        <taxon>Gesneriaceae</taxon>
        <taxon>Didymocarpoideae</taxon>
        <taxon>Trichosporeae</taxon>
        <taxon>Loxocarpinae</taxon>
        <taxon>Dorcoceras</taxon>
    </lineage>
</organism>
<gene>
    <name evidence="2" type="ORF">F511_36921</name>
</gene>
<accession>A0A2Z7C4S8</accession>
<dbReference type="Proteomes" id="UP000250235">
    <property type="component" value="Unassembled WGS sequence"/>
</dbReference>
<keyword evidence="3" id="KW-1185">Reference proteome</keyword>
<evidence type="ECO:0000256" key="1">
    <source>
        <dbReference type="SAM" id="MobiDB-lite"/>
    </source>
</evidence>
<sequence length="506" mass="55964">MQRQEYVIVNSKKKKSKSSSEQSTSQTVVYKSICVQEATSSGLNQNRNKLVQVKPASKPEQSAHVLKDIKPAEALNDKGRKVQPCLNTFQRKHLCVQRIVSEKGLHINPEQSTRRRGVRRKSRNKIPAKLGGDGGGERGDVLSMQIDSDLVIYRTTLVRTFQVVIICRVDKSESTRSVLGKCVYLVTLAMSLFDLQDVRIVIGSIATLDLPMVVDLIGIYGLKGPYCTLTMTNWFLQALSVIPRRSWGDVARRSYHDPLGSRRRRPPPPVFAGKFVSDQFDEENPFVLISSVLLVQADEGVSFLVVDRIDDIYRSLPRRADVIVTAVGARHKCQQGSGFEHPIKCRGAAAHGGAPPRAFERMRAARDERATAGRRCYSSTRTTRGIAPKPVGTSRMMLRPLATRWPAVGATLVARRLGGGAQLAARLRRWRLDVGWPMLRRRAARGARWPDDAAEDGRAMEALVDVARTALRCVALRAMVRALPPRFRGGGAAVAGRRSGESPAMS</sequence>
<name>A0A2Z7C4S8_9LAMI</name>
<evidence type="ECO:0000313" key="2">
    <source>
        <dbReference type="EMBL" id="KZV39440.1"/>
    </source>
</evidence>
<feature type="region of interest" description="Disordered" evidence="1">
    <location>
        <begin position="1"/>
        <end position="26"/>
    </location>
</feature>
<dbReference type="EMBL" id="KV000976">
    <property type="protein sequence ID" value="KZV39440.1"/>
    <property type="molecule type" value="Genomic_DNA"/>
</dbReference>
<feature type="compositionally biased region" description="Basic residues" evidence="1">
    <location>
        <begin position="114"/>
        <end position="126"/>
    </location>
</feature>
<feature type="region of interest" description="Disordered" evidence="1">
    <location>
        <begin position="106"/>
        <end position="134"/>
    </location>
</feature>
<reference evidence="2 3" key="1">
    <citation type="journal article" date="2015" name="Proc. Natl. Acad. Sci. U.S.A.">
        <title>The resurrection genome of Boea hygrometrica: A blueprint for survival of dehydration.</title>
        <authorList>
            <person name="Xiao L."/>
            <person name="Yang G."/>
            <person name="Zhang L."/>
            <person name="Yang X."/>
            <person name="Zhao S."/>
            <person name="Ji Z."/>
            <person name="Zhou Q."/>
            <person name="Hu M."/>
            <person name="Wang Y."/>
            <person name="Chen M."/>
            <person name="Xu Y."/>
            <person name="Jin H."/>
            <person name="Xiao X."/>
            <person name="Hu G."/>
            <person name="Bao F."/>
            <person name="Hu Y."/>
            <person name="Wan P."/>
            <person name="Li L."/>
            <person name="Deng X."/>
            <person name="Kuang T."/>
            <person name="Xiang C."/>
            <person name="Zhu J.K."/>
            <person name="Oliver M.J."/>
            <person name="He Y."/>
        </authorList>
    </citation>
    <scope>NUCLEOTIDE SEQUENCE [LARGE SCALE GENOMIC DNA]</scope>
    <source>
        <strain evidence="3">cv. XS01</strain>
    </source>
</reference>
<protein>
    <submittedName>
        <fullName evidence="2">Uncharacterized protein</fullName>
    </submittedName>
</protein>
<dbReference type="AlphaFoldDB" id="A0A2Z7C4S8"/>
<evidence type="ECO:0000313" key="3">
    <source>
        <dbReference type="Proteomes" id="UP000250235"/>
    </source>
</evidence>